<gene>
    <name evidence="2" type="ORF">CRE_26631</name>
</gene>
<organism evidence="3">
    <name type="scientific">Caenorhabditis remanei</name>
    <name type="common">Caenorhabditis vulgaris</name>
    <dbReference type="NCBI Taxonomy" id="31234"/>
    <lineage>
        <taxon>Eukaryota</taxon>
        <taxon>Metazoa</taxon>
        <taxon>Ecdysozoa</taxon>
        <taxon>Nematoda</taxon>
        <taxon>Chromadorea</taxon>
        <taxon>Rhabditida</taxon>
        <taxon>Rhabditina</taxon>
        <taxon>Rhabditomorpha</taxon>
        <taxon>Rhabditoidea</taxon>
        <taxon>Rhabditidae</taxon>
        <taxon>Peloderinae</taxon>
        <taxon>Caenorhabditis</taxon>
    </lineage>
</organism>
<keyword evidence="3" id="KW-1185">Reference proteome</keyword>
<evidence type="ECO:0000256" key="1">
    <source>
        <dbReference type="SAM" id="MobiDB-lite"/>
    </source>
</evidence>
<accession>E3MKY6</accession>
<feature type="compositionally biased region" description="Basic and acidic residues" evidence="1">
    <location>
        <begin position="351"/>
        <end position="375"/>
    </location>
</feature>
<name>E3MKY6_CAERE</name>
<feature type="compositionally biased region" description="Polar residues" evidence="1">
    <location>
        <begin position="320"/>
        <end position="331"/>
    </location>
</feature>
<dbReference type="EMBL" id="DS268453">
    <property type="protein sequence ID" value="EFP04221.1"/>
    <property type="molecule type" value="Genomic_DNA"/>
</dbReference>
<dbReference type="Proteomes" id="UP000008281">
    <property type="component" value="Unassembled WGS sequence"/>
</dbReference>
<proteinExistence type="predicted"/>
<dbReference type="InParanoid" id="E3MKY6"/>
<evidence type="ECO:0000313" key="3">
    <source>
        <dbReference type="Proteomes" id="UP000008281"/>
    </source>
</evidence>
<reference evidence="2" key="1">
    <citation type="submission" date="2007-07" db="EMBL/GenBank/DDBJ databases">
        <title>PCAP assembly of the Caenorhabditis remanei genome.</title>
        <authorList>
            <consortium name="The Caenorhabditis remanei Sequencing Consortium"/>
            <person name="Wilson R.K."/>
        </authorList>
    </citation>
    <scope>NUCLEOTIDE SEQUENCE [LARGE SCALE GENOMIC DNA]</scope>
    <source>
        <strain evidence="2">PB4641</strain>
    </source>
</reference>
<feature type="region of interest" description="Disordered" evidence="1">
    <location>
        <begin position="305"/>
        <end position="457"/>
    </location>
</feature>
<dbReference type="eggNOG" id="ENOG502TKDK">
    <property type="taxonomic scope" value="Eukaryota"/>
</dbReference>
<dbReference type="AlphaFoldDB" id="E3MKY6"/>
<feature type="compositionally biased region" description="Polar residues" evidence="1">
    <location>
        <begin position="391"/>
        <end position="404"/>
    </location>
</feature>
<dbReference type="HOGENOM" id="CLU_032078_0_0_1"/>
<feature type="compositionally biased region" description="Basic and acidic residues" evidence="1">
    <location>
        <begin position="447"/>
        <end position="457"/>
    </location>
</feature>
<evidence type="ECO:0000313" key="2">
    <source>
        <dbReference type="EMBL" id="EFP04221.1"/>
    </source>
</evidence>
<sequence>MSAANTTDDQERVNNQVPRNKLPPIALIQCPPISQQRIDELLEVGKEPSPAPPVFGLGLLSVEPGTDAEKELLDYGQGKFRRGQIATLQGISKNMGIFLEQLTRIAIDQRRLSRSRGKGNEKVELLLKQGSLDWKKFESTSLKITRVYDSLRSYIARKVSSMETATEVRDLKIQMAGIKKDQDSFKQILEPGADHDDSVLIALDEIEAISTTSERAHNRKVAEIEERKLHEARKTSSTKCFYCTGTHDAAYCDVHLDLQSKRLALITQQRCIICGKNDCDGSPELCKAKHRLCVRCDPYMPSKEREHHPLLCPSRHQKHPSSSAGETSKVGNRSESDPKDDSSYFGANMDKYLDHSRPRQEGRYHVQRKYVDFKENGFFSDSGSDEEKKPSTSQRALASSSNKRSGGEPSKKYGGYNWQRRGAKHRSSGKREDAKRPRLAPAAKSESSIKKEPEAAD</sequence>
<feature type="compositionally biased region" description="Basic and acidic residues" evidence="1">
    <location>
        <begin position="332"/>
        <end position="342"/>
    </location>
</feature>
<protein>
    <submittedName>
        <fullName evidence="2">Uncharacterized protein</fullName>
    </submittedName>
</protein>